<feature type="compositionally biased region" description="Basic and acidic residues" evidence="1">
    <location>
        <begin position="353"/>
        <end position="367"/>
    </location>
</feature>
<evidence type="ECO:0000256" key="1">
    <source>
        <dbReference type="SAM" id="MobiDB-lite"/>
    </source>
</evidence>
<sequence length="373" mass="41751">MSSLADPRSQAPPPAPKKLVHKRFGKIQAQGPPLTAHPQRPAAVREGTPSPAPKSRKKAVAFGSLPPIEESPTSCISFGLPKLRRGHSKTASSPRPPPRQKAAVTLINGNSTVTTRYESEVKPVQLRPTPPSVYLAAESSRQAADRLNVCKSIQTMKRLEQDLAALDEQMAPVDMVVQAQIEEVVDLEEDYFSISSQPDCRKRSRSLSADTEVPNKRSKQETVEIDKEQYAPDCPYDQEYCTTVHVPTGSMVLNQWRDIFEIEEELRYFESQEHLGKVLRFYPDGNHDEVSDVALATSEGFIIPKDYIVVHGKHGMEMHFGDRPRYPAKKGYHWLRKPDGSWEQSWTIWEGHADESTASREQTHSEESIGGAC</sequence>
<name>A0A4Q2D506_9AGAR</name>
<dbReference type="STRING" id="2316362.A0A4Q2D506"/>
<proteinExistence type="predicted"/>
<dbReference type="AlphaFoldDB" id="A0A4Q2D506"/>
<evidence type="ECO:0000313" key="2">
    <source>
        <dbReference type="EMBL" id="RXW14199.1"/>
    </source>
</evidence>
<feature type="region of interest" description="Disordered" evidence="1">
    <location>
        <begin position="1"/>
        <end position="79"/>
    </location>
</feature>
<protein>
    <submittedName>
        <fullName evidence="2">Uncharacterized protein</fullName>
    </submittedName>
</protein>
<organism evidence="2 3">
    <name type="scientific">Candolleomyces aberdarensis</name>
    <dbReference type="NCBI Taxonomy" id="2316362"/>
    <lineage>
        <taxon>Eukaryota</taxon>
        <taxon>Fungi</taxon>
        <taxon>Dikarya</taxon>
        <taxon>Basidiomycota</taxon>
        <taxon>Agaricomycotina</taxon>
        <taxon>Agaricomycetes</taxon>
        <taxon>Agaricomycetidae</taxon>
        <taxon>Agaricales</taxon>
        <taxon>Agaricineae</taxon>
        <taxon>Psathyrellaceae</taxon>
        <taxon>Candolleomyces</taxon>
    </lineage>
</organism>
<feature type="region of interest" description="Disordered" evidence="1">
    <location>
        <begin position="353"/>
        <end position="373"/>
    </location>
</feature>
<reference evidence="2 3" key="1">
    <citation type="submission" date="2019-01" db="EMBL/GenBank/DDBJ databases">
        <title>Draft genome sequence of Psathyrella aberdarensis IHI B618.</title>
        <authorList>
            <person name="Buettner E."/>
            <person name="Kellner H."/>
        </authorList>
    </citation>
    <scope>NUCLEOTIDE SEQUENCE [LARGE SCALE GENOMIC DNA]</scope>
    <source>
        <strain evidence="2 3">IHI B618</strain>
    </source>
</reference>
<accession>A0A4Q2D506</accession>
<gene>
    <name evidence="2" type="ORF">EST38_g11656</name>
</gene>
<evidence type="ECO:0000313" key="3">
    <source>
        <dbReference type="Proteomes" id="UP000290288"/>
    </source>
</evidence>
<keyword evidence="3" id="KW-1185">Reference proteome</keyword>
<dbReference type="EMBL" id="SDEE01000746">
    <property type="protein sequence ID" value="RXW14199.1"/>
    <property type="molecule type" value="Genomic_DNA"/>
</dbReference>
<dbReference type="Proteomes" id="UP000290288">
    <property type="component" value="Unassembled WGS sequence"/>
</dbReference>
<comment type="caution">
    <text evidence="2">The sequence shown here is derived from an EMBL/GenBank/DDBJ whole genome shotgun (WGS) entry which is preliminary data.</text>
</comment>